<sequence length="362" mass="42274">MRGFRDRDFIESSEGLLFAVIGNIHPMERVIAYLKYIPRYKSSIRVKWSRNGVQFGRILPYYSAMGVAQTMDFLRKNHPNYIVFDKYRSIELIEIPRNNIKKHYKPEERLKEILNTSRDPLEEQALELITKISEESGVSLDNFGITGSILLKIHNLVYSDIDLIVYGIENSYRVREAVKRLLNIPDSGFYKPVGEVLEEWARDITRIHPLTIEEAKILYSRYKWNRAFYKGRQFSIHPVKLENEVYEKWEDKIVKPLGLVKIRARVIDSRDSIFMPAIYRVDDVKIIEGEAPSKSIRYVVSYEGLYIDLAENNDEIIAYGKLEMVNDIRNSEDYLQVTVGTFEAGGKDYIKPVAWQKSIRSI</sequence>
<comment type="caution">
    <text evidence="1">The sequence shown here is derived from an EMBL/GenBank/DDBJ whole genome shotgun (WGS) entry which is preliminary data.</text>
</comment>
<organism evidence="1">
    <name type="scientific">Ignisphaera aggregans</name>
    <dbReference type="NCBI Taxonomy" id="334771"/>
    <lineage>
        <taxon>Archaea</taxon>
        <taxon>Thermoproteota</taxon>
        <taxon>Thermoprotei</taxon>
        <taxon>Desulfurococcales</taxon>
        <taxon>Desulfurococcaceae</taxon>
        <taxon>Ignisphaera</taxon>
    </lineage>
</organism>
<name>A0A7C5XQB8_9CREN</name>
<gene>
    <name evidence="1" type="ORF">ENM84_05200</name>
</gene>
<evidence type="ECO:0000313" key="1">
    <source>
        <dbReference type="EMBL" id="HHP82045.1"/>
    </source>
</evidence>
<accession>A0A7C5XQB8</accession>
<dbReference type="EMBL" id="DRZI01000219">
    <property type="protein sequence ID" value="HHP82045.1"/>
    <property type="molecule type" value="Genomic_DNA"/>
</dbReference>
<reference evidence="1" key="1">
    <citation type="journal article" date="2020" name="mSystems">
        <title>Genome- and Community-Level Interaction Insights into Carbon Utilization and Element Cycling Functions of Hydrothermarchaeota in Hydrothermal Sediment.</title>
        <authorList>
            <person name="Zhou Z."/>
            <person name="Liu Y."/>
            <person name="Xu W."/>
            <person name="Pan J."/>
            <person name="Luo Z.H."/>
            <person name="Li M."/>
        </authorList>
    </citation>
    <scope>NUCLEOTIDE SEQUENCE [LARGE SCALE GENOMIC DNA]</scope>
    <source>
        <strain evidence="1">SpSt-1121</strain>
    </source>
</reference>
<evidence type="ECO:0008006" key="2">
    <source>
        <dbReference type="Google" id="ProtNLM"/>
    </source>
</evidence>
<dbReference type="AlphaFoldDB" id="A0A7C5XQB8"/>
<protein>
    <recommendedName>
        <fullName evidence="2">Polymerase nucleotidyl transferase domain-containing protein</fullName>
    </recommendedName>
</protein>
<proteinExistence type="predicted"/>